<feature type="signal peptide" evidence="2">
    <location>
        <begin position="1"/>
        <end position="20"/>
    </location>
</feature>
<evidence type="ECO:0000313" key="4">
    <source>
        <dbReference type="Proteomes" id="UP001529272"/>
    </source>
</evidence>
<feature type="chain" id="PRO_5045369503" description="Lysozyme inhibitor LprI N-terminal domain-containing protein" evidence="2">
    <location>
        <begin position="21"/>
        <end position="159"/>
    </location>
</feature>
<evidence type="ECO:0000313" key="3">
    <source>
        <dbReference type="EMBL" id="MDM3927738.1"/>
    </source>
</evidence>
<comment type="caution">
    <text evidence="3">The sequence shown here is derived from an EMBL/GenBank/DDBJ whole genome shotgun (WGS) entry which is preliminary data.</text>
</comment>
<feature type="region of interest" description="Disordered" evidence="1">
    <location>
        <begin position="109"/>
        <end position="133"/>
    </location>
</feature>
<name>A0ABT7P458_MYCIT</name>
<protein>
    <recommendedName>
        <fullName evidence="5">Lysozyme inhibitor LprI N-terminal domain-containing protein</fullName>
    </recommendedName>
</protein>
<organism evidence="3 4">
    <name type="scientific">Mycobacterium intracellulare subsp. chimaera</name>
    <dbReference type="NCBI Taxonomy" id="222805"/>
    <lineage>
        <taxon>Bacteria</taxon>
        <taxon>Bacillati</taxon>
        <taxon>Actinomycetota</taxon>
        <taxon>Actinomycetes</taxon>
        <taxon>Mycobacteriales</taxon>
        <taxon>Mycobacteriaceae</taxon>
        <taxon>Mycobacterium</taxon>
        <taxon>Mycobacterium avium complex (MAC)</taxon>
    </lineage>
</organism>
<sequence>MKKTLALAGVLVGCATTAAAWLIAHPTDIDSHSRDCATVKAAARQWTSTVASIQHDLETGPGERADLLAAADREAAMAAQLRAAASHVSAPALQQQFTSWAHGAELAAQVQHRTATDPPTPVGAPDPSDGDQKRAAVMIYEASSRLFAACPDARPAGHP</sequence>
<evidence type="ECO:0008006" key="5">
    <source>
        <dbReference type="Google" id="ProtNLM"/>
    </source>
</evidence>
<evidence type="ECO:0000256" key="2">
    <source>
        <dbReference type="SAM" id="SignalP"/>
    </source>
</evidence>
<keyword evidence="2" id="KW-0732">Signal</keyword>
<reference evidence="4" key="1">
    <citation type="submission" date="2023-06" db="EMBL/GenBank/DDBJ databases">
        <title>Itaconate inhibition of nontuberculous mycobacteria.</title>
        <authorList>
            <person name="Spilker T."/>
        </authorList>
    </citation>
    <scope>NUCLEOTIDE SEQUENCE [LARGE SCALE GENOMIC DNA]</scope>
    <source>
        <strain evidence="4">FLAC1071</strain>
    </source>
</reference>
<gene>
    <name evidence="3" type="ORF">QRB35_17140</name>
</gene>
<evidence type="ECO:0000256" key="1">
    <source>
        <dbReference type="SAM" id="MobiDB-lite"/>
    </source>
</evidence>
<accession>A0ABT7P458</accession>
<keyword evidence="4" id="KW-1185">Reference proteome</keyword>
<dbReference type="Proteomes" id="UP001529272">
    <property type="component" value="Unassembled WGS sequence"/>
</dbReference>
<reference evidence="3 4" key="2">
    <citation type="submission" date="2023-06" db="EMBL/GenBank/DDBJ databases">
        <title>Itaconate inhibition of nontuberculous mycobacteria.</title>
        <authorList>
            <person name="Breen P."/>
            <person name="Zimbric M."/>
            <person name="Caverly L."/>
        </authorList>
    </citation>
    <scope>NUCLEOTIDE SEQUENCE [LARGE SCALE GENOMIC DNA]</scope>
    <source>
        <strain evidence="3 4">FLAC1071</strain>
    </source>
</reference>
<dbReference type="RefSeq" id="WP_145929574.1">
    <property type="nucleotide sequence ID" value="NZ_CP012886.2"/>
</dbReference>
<dbReference type="EMBL" id="JASZZX010000016">
    <property type="protein sequence ID" value="MDM3927738.1"/>
    <property type="molecule type" value="Genomic_DNA"/>
</dbReference>
<proteinExistence type="predicted"/>